<accession>A0A5J6V709</accession>
<reference evidence="3 4" key="1">
    <citation type="submission" date="2019-09" db="EMBL/GenBank/DDBJ databases">
        <title>Serinicoccus pratensis sp. nov., isolated from meadow soil.</title>
        <authorList>
            <person name="Zhang W."/>
        </authorList>
    </citation>
    <scope>NUCLEOTIDE SEQUENCE [LARGE SCALE GENOMIC DNA]</scope>
    <source>
        <strain evidence="3 4">W204</strain>
    </source>
</reference>
<dbReference type="InterPro" id="IPR009326">
    <property type="entry name" value="DUF984"/>
</dbReference>
<evidence type="ECO:0000313" key="4">
    <source>
        <dbReference type="Proteomes" id="UP000326546"/>
    </source>
</evidence>
<dbReference type="PANTHER" id="PTHR39203:SF1">
    <property type="entry name" value="CYTOPLASMIC PROTEIN"/>
    <property type="match status" value="1"/>
</dbReference>
<dbReference type="SMART" id="SM01022">
    <property type="entry name" value="ASCH"/>
    <property type="match status" value="1"/>
</dbReference>
<evidence type="ECO:0000259" key="2">
    <source>
        <dbReference type="SMART" id="SM01022"/>
    </source>
</evidence>
<gene>
    <name evidence="3" type="ORF">FY030_14920</name>
</gene>
<dbReference type="SUPFAM" id="SSF88697">
    <property type="entry name" value="PUA domain-like"/>
    <property type="match status" value="2"/>
</dbReference>
<feature type="region of interest" description="Disordered" evidence="1">
    <location>
        <begin position="1"/>
        <end position="20"/>
    </location>
</feature>
<sequence length="219" mass="23831">MPAADRTSDTHGTSPSQDEAQAGAIAAFWSDARIRARLNPIEAYTGPGVNDTVPPPAWSFGDDPHQADRLLDLVLTGKKTATASALRDYEDEARELAREQDALHGPAEGDLLVDTDLDLALPEPGLLSILLDGSGRPRALIRITDVQIVRFGDVSAEHARREGEGDGSLAHWRRVHQEFFHRSSTTGEPVDEDTMVVLEQFEVLVPAEARRAARRNGLA</sequence>
<dbReference type="Pfam" id="PF04266">
    <property type="entry name" value="ASCH"/>
    <property type="match status" value="1"/>
</dbReference>
<dbReference type="Gene3D" id="3.10.400.10">
    <property type="entry name" value="Sulfate adenylyltransferase"/>
    <property type="match status" value="1"/>
</dbReference>
<evidence type="ECO:0000313" key="3">
    <source>
        <dbReference type="EMBL" id="QFG69820.1"/>
    </source>
</evidence>
<feature type="compositionally biased region" description="Polar residues" evidence="1">
    <location>
        <begin position="10"/>
        <end position="19"/>
    </location>
</feature>
<feature type="domain" description="ASCH" evidence="2">
    <location>
        <begin position="58"/>
        <end position="205"/>
    </location>
</feature>
<dbReference type="Proteomes" id="UP000326546">
    <property type="component" value="Chromosome"/>
</dbReference>
<dbReference type="RefSeq" id="WP_158062314.1">
    <property type="nucleotide sequence ID" value="NZ_CP044427.1"/>
</dbReference>
<proteinExistence type="predicted"/>
<dbReference type="PANTHER" id="PTHR39203">
    <property type="entry name" value="CYTOPLASMIC PROTEIN-RELATED"/>
    <property type="match status" value="1"/>
</dbReference>
<dbReference type="AlphaFoldDB" id="A0A5J6V709"/>
<dbReference type="InterPro" id="IPR007374">
    <property type="entry name" value="ASCH_domain"/>
</dbReference>
<protein>
    <submittedName>
        <fullName evidence="3">ASCH domain-containing protein</fullName>
    </submittedName>
</protein>
<evidence type="ECO:0000256" key="1">
    <source>
        <dbReference type="SAM" id="MobiDB-lite"/>
    </source>
</evidence>
<keyword evidence="4" id="KW-1185">Reference proteome</keyword>
<organism evidence="3 4">
    <name type="scientific">Ornithinimicrobium pratense</name>
    <dbReference type="NCBI Taxonomy" id="2593973"/>
    <lineage>
        <taxon>Bacteria</taxon>
        <taxon>Bacillati</taxon>
        <taxon>Actinomycetota</taxon>
        <taxon>Actinomycetes</taxon>
        <taxon>Micrococcales</taxon>
        <taxon>Ornithinimicrobiaceae</taxon>
        <taxon>Ornithinimicrobium</taxon>
    </lineage>
</organism>
<dbReference type="KEGG" id="serw:FY030_14920"/>
<dbReference type="CDD" id="cd06553">
    <property type="entry name" value="ASCH_Ef3133_like"/>
    <property type="match status" value="1"/>
</dbReference>
<dbReference type="InterPro" id="IPR015947">
    <property type="entry name" value="PUA-like_sf"/>
</dbReference>
<name>A0A5J6V709_9MICO</name>
<dbReference type="OrthoDB" id="9807542at2"/>
<dbReference type="EMBL" id="CP044427">
    <property type="protein sequence ID" value="QFG69820.1"/>
    <property type="molecule type" value="Genomic_DNA"/>
</dbReference>